<keyword evidence="2" id="KW-0176">Collagen</keyword>
<keyword evidence="1" id="KW-0812">Transmembrane</keyword>
<accession>A0A1D2MQD6</accession>
<evidence type="ECO:0000313" key="2">
    <source>
        <dbReference type="EMBL" id="ODM95101.1"/>
    </source>
</evidence>
<sequence>MNNMSQTISSHLPLLLITSSTNFSSFTSPPKSITMQAVAIAVLAFAAVCSAGGITGYSTGNYVQHAHAVSAVAAPVAAPVAYAQQAIAAPVAYAAAPVVQKTIAPVAQSTAFVNRAPAARLAGVAHSVAAPVAAYGAVGPVGVAGAYGYSGIAGVGAYGYNGYNGLAGVGAPLLDQQINYYDRKQNITVTVLALVAAVSAGGLVGYSTGNYVQHAHAVHAAPVAVAQPVVRAVGVAHAPIGIAHAGYAGYAGGLAGPGRVCWWNWQPRIWWSLPRRSWIQWSLWLRSWTPRV</sequence>
<feature type="transmembrane region" description="Helical" evidence="1">
    <location>
        <begin position="33"/>
        <end position="54"/>
    </location>
</feature>
<keyword evidence="3" id="KW-1185">Reference proteome</keyword>
<reference evidence="2 3" key="1">
    <citation type="journal article" date="2016" name="Genome Biol. Evol.">
        <title>Gene Family Evolution Reflects Adaptation to Soil Environmental Stressors in the Genome of the Collembolan Orchesella cincta.</title>
        <authorList>
            <person name="Faddeeva-Vakhrusheva A."/>
            <person name="Derks M.F."/>
            <person name="Anvar S.Y."/>
            <person name="Agamennone V."/>
            <person name="Suring W."/>
            <person name="Smit S."/>
            <person name="van Straalen N.M."/>
            <person name="Roelofs D."/>
        </authorList>
    </citation>
    <scope>NUCLEOTIDE SEQUENCE [LARGE SCALE GENOMIC DNA]</scope>
    <source>
        <tissue evidence="2">Mixed pool</tissue>
    </source>
</reference>
<keyword evidence="1" id="KW-0472">Membrane</keyword>
<gene>
    <name evidence="2" type="ORF">Ocin01_11585</name>
</gene>
<dbReference type="AlphaFoldDB" id="A0A1D2MQD6"/>
<name>A0A1D2MQD6_ORCCI</name>
<dbReference type="EMBL" id="LJIJ01000712">
    <property type="protein sequence ID" value="ODM95101.1"/>
    <property type="molecule type" value="Genomic_DNA"/>
</dbReference>
<organism evidence="2 3">
    <name type="scientific">Orchesella cincta</name>
    <name type="common">Springtail</name>
    <name type="synonym">Podura cincta</name>
    <dbReference type="NCBI Taxonomy" id="48709"/>
    <lineage>
        <taxon>Eukaryota</taxon>
        <taxon>Metazoa</taxon>
        <taxon>Ecdysozoa</taxon>
        <taxon>Arthropoda</taxon>
        <taxon>Hexapoda</taxon>
        <taxon>Collembola</taxon>
        <taxon>Entomobryomorpha</taxon>
        <taxon>Entomobryoidea</taxon>
        <taxon>Orchesellidae</taxon>
        <taxon>Orchesellinae</taxon>
        <taxon>Orchesella</taxon>
    </lineage>
</organism>
<proteinExistence type="predicted"/>
<dbReference type="Proteomes" id="UP000094527">
    <property type="component" value="Unassembled WGS sequence"/>
</dbReference>
<keyword evidence="1" id="KW-1133">Transmembrane helix</keyword>
<dbReference type="GO" id="GO:0005581">
    <property type="term" value="C:collagen trimer"/>
    <property type="evidence" value="ECO:0007669"/>
    <property type="project" value="UniProtKB-KW"/>
</dbReference>
<protein>
    <submittedName>
        <fullName evidence="2">Collagen alpha-2(I) chain</fullName>
    </submittedName>
</protein>
<evidence type="ECO:0000256" key="1">
    <source>
        <dbReference type="SAM" id="Phobius"/>
    </source>
</evidence>
<evidence type="ECO:0000313" key="3">
    <source>
        <dbReference type="Proteomes" id="UP000094527"/>
    </source>
</evidence>
<comment type="caution">
    <text evidence="2">The sequence shown here is derived from an EMBL/GenBank/DDBJ whole genome shotgun (WGS) entry which is preliminary data.</text>
</comment>
<feature type="transmembrane region" description="Helical" evidence="1">
    <location>
        <begin position="187"/>
        <end position="206"/>
    </location>
</feature>